<dbReference type="EMBL" id="CAKLPZ010000001">
    <property type="protein sequence ID" value="CAH0999741.1"/>
    <property type="molecule type" value="Genomic_DNA"/>
</dbReference>
<feature type="chain" id="PRO_5046962406" description="DUF2911 domain-containing protein" evidence="1">
    <location>
        <begin position="19"/>
        <end position="189"/>
    </location>
</feature>
<dbReference type="Pfam" id="PF11138">
    <property type="entry name" value="DUF2911"/>
    <property type="match status" value="1"/>
</dbReference>
<evidence type="ECO:0000256" key="1">
    <source>
        <dbReference type="SAM" id="SignalP"/>
    </source>
</evidence>
<evidence type="ECO:0008006" key="4">
    <source>
        <dbReference type="Google" id="ProtNLM"/>
    </source>
</evidence>
<evidence type="ECO:0000313" key="2">
    <source>
        <dbReference type="EMBL" id="CAH0999741.1"/>
    </source>
</evidence>
<protein>
    <recommendedName>
        <fullName evidence="4">DUF2911 domain-containing protein</fullName>
    </recommendedName>
</protein>
<dbReference type="RefSeq" id="WP_238749952.1">
    <property type="nucleotide sequence ID" value="NZ_CAKLPZ010000001.1"/>
</dbReference>
<evidence type="ECO:0000313" key="3">
    <source>
        <dbReference type="Proteomes" id="UP000837803"/>
    </source>
</evidence>
<accession>A0ABM9AYP6</accession>
<dbReference type="Proteomes" id="UP000837803">
    <property type="component" value="Unassembled WGS sequence"/>
</dbReference>
<reference evidence="2" key="1">
    <citation type="submission" date="2021-12" db="EMBL/GenBank/DDBJ databases">
        <authorList>
            <person name="Rodrigo-Torres L."/>
            <person name="Arahal R. D."/>
            <person name="Lucena T."/>
        </authorList>
    </citation>
    <scope>NUCLEOTIDE SEQUENCE</scope>
    <source>
        <strain evidence="2">CECT 8419</strain>
    </source>
</reference>
<feature type="signal peptide" evidence="1">
    <location>
        <begin position="1"/>
        <end position="18"/>
    </location>
</feature>
<dbReference type="InterPro" id="IPR021314">
    <property type="entry name" value="DUF2911"/>
</dbReference>
<comment type="caution">
    <text evidence="2">The sequence shown here is derived from an EMBL/GenBank/DDBJ whole genome shotgun (WGS) entry which is preliminary data.</text>
</comment>
<keyword evidence="1" id="KW-0732">Signal</keyword>
<proteinExistence type="predicted"/>
<name>A0ABM9AYP6_9BACT</name>
<gene>
    <name evidence="2" type="ORF">LEM8419_01041</name>
</gene>
<keyword evidence="3" id="KW-1185">Reference proteome</keyword>
<organism evidence="2 3">
    <name type="scientific">Neolewinella maritima</name>
    <dbReference type="NCBI Taxonomy" id="1383882"/>
    <lineage>
        <taxon>Bacteria</taxon>
        <taxon>Pseudomonadati</taxon>
        <taxon>Bacteroidota</taxon>
        <taxon>Saprospiria</taxon>
        <taxon>Saprospirales</taxon>
        <taxon>Lewinellaceae</taxon>
        <taxon>Neolewinella</taxon>
    </lineage>
</organism>
<sequence length="189" mass="21241">MQHLICLFLLLACIQLGAQDFAAIDQSVMDAAYYPSQAPLRSFAKTEEERLANEPKIRVLYSRPLKKERTIFGDLLQYGEPWRVGANESTEVLFMQDVKFGEQVVPAGRYTMIVIPGEDSWTVNLNTELDGWGNFSYDPEWDLASVTVPVQTSDEVIEAVSMALYEASPGVVHLKMGWDTSYVEVPITL</sequence>